<evidence type="ECO:0000313" key="2">
    <source>
        <dbReference type="EMBL" id="WCC80662.1"/>
    </source>
</evidence>
<accession>A0ABY7R042</accession>
<evidence type="ECO:0000313" key="3">
    <source>
        <dbReference type="Proteomes" id="UP001212097"/>
    </source>
</evidence>
<dbReference type="RefSeq" id="WP_271418842.1">
    <property type="nucleotide sequence ID" value="NZ_CP115668.1"/>
</dbReference>
<name>A0ABY7R042_9ACTN</name>
<organism evidence="2 3">
    <name type="scientific">Cutibacterium equinum</name>
    <dbReference type="NCBI Taxonomy" id="3016342"/>
    <lineage>
        <taxon>Bacteria</taxon>
        <taxon>Bacillati</taxon>
        <taxon>Actinomycetota</taxon>
        <taxon>Actinomycetes</taxon>
        <taxon>Propionibacteriales</taxon>
        <taxon>Propionibacteriaceae</taxon>
        <taxon>Cutibacterium</taxon>
    </lineage>
</organism>
<reference evidence="2 3" key="1">
    <citation type="submission" date="2023-01" db="EMBL/GenBank/DDBJ databases">
        <authorList>
            <person name="Lee S.H."/>
            <person name="Jung H.S."/>
            <person name="Yun J.U."/>
        </authorList>
    </citation>
    <scope>NUCLEOTIDE SEQUENCE [LARGE SCALE GENOMIC DNA]</scope>
    <source>
        <strain evidence="2 3">CBA3108</strain>
    </source>
</reference>
<feature type="region of interest" description="Disordered" evidence="1">
    <location>
        <begin position="28"/>
        <end position="59"/>
    </location>
</feature>
<reference evidence="2 3" key="2">
    <citation type="submission" date="2023-06" db="EMBL/GenBank/DDBJ databases">
        <title>The Gram-positive Non-spore-bearing Anaerobic Bacilli of Human Feces.</title>
        <authorList>
            <person name="Eggerth A.H."/>
        </authorList>
    </citation>
    <scope>NUCLEOTIDE SEQUENCE [LARGE SCALE GENOMIC DNA]</scope>
    <source>
        <strain evidence="2 3">CBA3108</strain>
    </source>
</reference>
<sequence>MYHETRPEYEGDWPAVVKVAQLVGVSTRRPCGAGGRQDEVDQGQRRSVSSEESSEAARLKRENAELRRANAILKAASAFFGGRALPAGAVIVDFIREHAGRREADGLRWDAESICQILRVHGIEIAPSAYYEWRDKPFGKREQRV</sequence>
<dbReference type="Proteomes" id="UP001212097">
    <property type="component" value="Chromosome"/>
</dbReference>
<evidence type="ECO:0000256" key="1">
    <source>
        <dbReference type="SAM" id="MobiDB-lite"/>
    </source>
</evidence>
<proteinExistence type="predicted"/>
<protein>
    <recommendedName>
        <fullName evidence="4">Transposase</fullName>
    </recommendedName>
</protein>
<keyword evidence="3" id="KW-1185">Reference proteome</keyword>
<gene>
    <name evidence="2" type="ORF">O6R08_04035</name>
</gene>
<dbReference type="EMBL" id="CP115668">
    <property type="protein sequence ID" value="WCC80662.1"/>
    <property type="molecule type" value="Genomic_DNA"/>
</dbReference>
<evidence type="ECO:0008006" key="4">
    <source>
        <dbReference type="Google" id="ProtNLM"/>
    </source>
</evidence>